<protein>
    <submittedName>
        <fullName evidence="1">DUF2877 domain-containing protein</fullName>
    </submittedName>
</protein>
<evidence type="ECO:0000313" key="2">
    <source>
        <dbReference type="Proteomes" id="UP000664256"/>
    </source>
</evidence>
<comment type="caution">
    <text evidence="1">The sequence shown here is derived from an EMBL/GenBank/DDBJ whole genome shotgun (WGS) entry which is preliminary data.</text>
</comment>
<keyword evidence="2" id="KW-1185">Reference proteome</keyword>
<organism evidence="1 2">
    <name type="scientific">Candidatus Enterococcus myersii</name>
    <dbReference type="NCBI Taxonomy" id="2815322"/>
    <lineage>
        <taxon>Bacteria</taxon>
        <taxon>Bacillati</taxon>
        <taxon>Bacillota</taxon>
        <taxon>Bacilli</taxon>
        <taxon>Lactobacillales</taxon>
        <taxon>Enterococcaceae</taxon>
        <taxon>Enterococcus</taxon>
    </lineage>
</organism>
<sequence>MLTKIVISDYLLPLEKFGVIGSVHSVFEHSFNLKVGEALINVANYHEYLSCFGLFVPTEMFAALKPYVKQGDPVKIKNDRIVFYNQMQVKTLPLIDYTSVSLKVSATHLEKEPLQFLQQLLVAADLEEKIGIQKDVNFIAVKNQLLQPEQANWEAVTKFLIGRGQGLTPSGDDILVAYAFIARILGKPYATDLVAKLAKQKGRTTDISWAYIKSCETGYVNSLIYQLYQDLKKQRKENLAQDIQNIMSIGHTSGKDMCYGIYLGITAVLNT</sequence>
<dbReference type="InterPro" id="IPR021530">
    <property type="entry name" value="AllH-like"/>
</dbReference>
<reference evidence="1 2" key="1">
    <citation type="submission" date="2021-03" db="EMBL/GenBank/DDBJ databases">
        <title>Enterococcal diversity collection.</title>
        <authorList>
            <person name="Gilmore M.S."/>
            <person name="Schwartzman J."/>
            <person name="Van Tyne D."/>
            <person name="Martin M."/>
            <person name="Earl A.M."/>
            <person name="Manson A.L."/>
            <person name="Straub T."/>
            <person name="Salamzade R."/>
            <person name="Saavedra J."/>
            <person name="Lebreton F."/>
            <person name="Prichula J."/>
            <person name="Schaufler K."/>
            <person name="Gaca A."/>
            <person name="Sgardioli B."/>
            <person name="Wagenaar J."/>
            <person name="Strong T."/>
        </authorList>
    </citation>
    <scope>NUCLEOTIDE SEQUENCE [LARGE SCALE GENOMIC DNA]</scope>
    <source>
        <strain evidence="1 2">MJM12</strain>
    </source>
</reference>
<dbReference type="Pfam" id="PF11392">
    <property type="entry name" value="AllH"/>
    <property type="match status" value="1"/>
</dbReference>
<dbReference type="EMBL" id="JAFLVT010000017">
    <property type="protein sequence ID" value="MBO0450098.1"/>
    <property type="molecule type" value="Genomic_DNA"/>
</dbReference>
<name>A0ABS3HAB6_9ENTE</name>
<dbReference type="Proteomes" id="UP000664256">
    <property type="component" value="Unassembled WGS sequence"/>
</dbReference>
<evidence type="ECO:0000313" key="1">
    <source>
        <dbReference type="EMBL" id="MBO0450098.1"/>
    </source>
</evidence>
<dbReference type="RefSeq" id="WP_206904460.1">
    <property type="nucleotide sequence ID" value="NZ_JAFLVT010000017.1"/>
</dbReference>
<gene>
    <name evidence="1" type="ORF">JZO76_11255</name>
</gene>
<proteinExistence type="predicted"/>
<accession>A0ABS3HAB6</accession>